<dbReference type="STRING" id="57704.SAMN04489793_3069"/>
<proteinExistence type="predicted"/>
<sequence>MSTTLLILAGCSELVIDCTRLDEPQDGWEVPLLSRVEAQEFADLIHRHRVGGASFDSDGTLLIDYEGGVEIFRPNANGEYRISGWEWMRDAPDLDYRAIAVCTGNGEVTLESTGEHVASYGDEVSMRANLLAAGYRLFYGGPNAQTGKMMVFPV</sequence>
<gene>
    <name evidence="1" type="ORF">SAMN04489793_3069</name>
</gene>
<accession>A0A1H4UXH1</accession>
<protein>
    <submittedName>
        <fullName evidence="1">Uncharacterized protein</fullName>
    </submittedName>
</protein>
<dbReference type="AlphaFoldDB" id="A0A1H4UXH1"/>
<dbReference type="EMBL" id="FNSA01000003">
    <property type="protein sequence ID" value="SEC73343.1"/>
    <property type="molecule type" value="Genomic_DNA"/>
</dbReference>
<evidence type="ECO:0000313" key="1">
    <source>
        <dbReference type="EMBL" id="SEC73343.1"/>
    </source>
</evidence>
<keyword evidence="2" id="KW-1185">Reference proteome</keyword>
<name>A0A1H4UXH1_TSUTY</name>
<evidence type="ECO:0000313" key="2">
    <source>
        <dbReference type="Proteomes" id="UP000182241"/>
    </source>
</evidence>
<dbReference type="RefSeq" id="WP_068740219.1">
    <property type="nucleotide sequence ID" value="NZ_FNSA01000003.1"/>
</dbReference>
<organism evidence="1 2">
    <name type="scientific">Tsukamurella tyrosinosolvens</name>
    <dbReference type="NCBI Taxonomy" id="57704"/>
    <lineage>
        <taxon>Bacteria</taxon>
        <taxon>Bacillati</taxon>
        <taxon>Actinomycetota</taxon>
        <taxon>Actinomycetes</taxon>
        <taxon>Mycobacteriales</taxon>
        <taxon>Tsukamurellaceae</taxon>
        <taxon>Tsukamurella</taxon>
    </lineage>
</organism>
<dbReference type="Proteomes" id="UP000182241">
    <property type="component" value="Unassembled WGS sequence"/>
</dbReference>
<reference evidence="2" key="1">
    <citation type="submission" date="2016-10" db="EMBL/GenBank/DDBJ databases">
        <authorList>
            <person name="Varghese N."/>
            <person name="Submissions S."/>
        </authorList>
    </citation>
    <scope>NUCLEOTIDE SEQUENCE [LARGE SCALE GENOMIC DNA]</scope>
    <source>
        <strain evidence="2">DSM 44234</strain>
    </source>
</reference>